<dbReference type="PANTHER" id="PTHR43033">
    <property type="entry name" value="TRNA(ILE)-LYSIDINE SYNTHASE-RELATED"/>
    <property type="match status" value="1"/>
</dbReference>
<sequence>MGSFVDKAKKFIVQNELLSKGDRILVGVSGGPDSLALLHFLVSLREEMGLDITACHVDHMFRGEQSFFEMKYVERICSEWEVPFVGERINVPEEIAKTSGNPQSVSRQLRYRFYEGIMKKRKISLLALAHHGDDQMETILMRLTRGSSVGASGGMRVKRSFATGWIIRPFLCMTRSEIEAYIDENQLKPVYDPSNKKDVYTRNRYRKHVLPFLKEENPNAHLHFQQYSEDVHDDDDYLTQLAEKACKTMMKRKKDGLFFNVEEFLQLPSPLQRRCLYRAVSSFYEDHSIELSAFHIREMIDMLKRKGATRKIDLPGHVRMIRSYGHCIITEKRERNGYSYELTIGDTVTLPSGGVFSIKKGSCKNGGIYTFRLHPDTKFPLQIRTRKEGDRIRLKGKGGSKKVKSLFIDEKIPSFLRDEWPIVTDANGEILWVPQLKKSKFEASSDGTFLTLQYTP</sequence>
<dbReference type="InterPro" id="IPR012796">
    <property type="entry name" value="Lysidine-tRNA-synth_C"/>
</dbReference>
<evidence type="ECO:0000256" key="4">
    <source>
        <dbReference type="ARBA" id="ARBA00022694"/>
    </source>
</evidence>
<evidence type="ECO:0000256" key="8">
    <source>
        <dbReference type="HAMAP-Rule" id="MF_01161"/>
    </source>
</evidence>
<dbReference type="Pfam" id="PF09179">
    <property type="entry name" value="TilS"/>
    <property type="match status" value="1"/>
</dbReference>
<dbReference type="CDD" id="cd01992">
    <property type="entry name" value="TilS_N"/>
    <property type="match status" value="1"/>
</dbReference>
<keyword evidence="11" id="KW-1185">Reference proteome</keyword>
<evidence type="ECO:0000259" key="9">
    <source>
        <dbReference type="SMART" id="SM00977"/>
    </source>
</evidence>
<dbReference type="GO" id="GO:0006400">
    <property type="term" value="P:tRNA modification"/>
    <property type="evidence" value="ECO:0007669"/>
    <property type="project" value="UniProtKB-UniRule"/>
</dbReference>
<evidence type="ECO:0000256" key="6">
    <source>
        <dbReference type="ARBA" id="ARBA00022840"/>
    </source>
</evidence>
<keyword evidence="5 8" id="KW-0547">Nucleotide-binding</keyword>
<dbReference type="InterPro" id="IPR011063">
    <property type="entry name" value="TilS/TtcA_N"/>
</dbReference>
<dbReference type="Gene3D" id="3.30.465.60">
    <property type="match status" value="1"/>
</dbReference>
<organism evidence="10 11">
    <name type="scientific">Fervidibacillus albus</name>
    <dbReference type="NCBI Taxonomy" id="2980026"/>
    <lineage>
        <taxon>Bacteria</taxon>
        <taxon>Bacillati</taxon>
        <taxon>Bacillota</taxon>
        <taxon>Bacilli</taxon>
        <taxon>Bacillales</taxon>
        <taxon>Bacillaceae</taxon>
        <taxon>Fervidibacillus</taxon>
    </lineage>
</organism>
<reference evidence="10" key="1">
    <citation type="submission" date="2022-09" db="EMBL/GenBank/DDBJ databases">
        <title>Complete Genomes of Fervidibacillus albus and Fervidibacillus halotolerans isolated from tidal flat sediments.</title>
        <authorList>
            <person name="Kwon K.K."/>
            <person name="Yang S.-H."/>
            <person name="Park M.J."/>
            <person name="Oh H.-M."/>
        </authorList>
    </citation>
    <scope>NUCLEOTIDE SEQUENCE</scope>
    <source>
        <strain evidence="10">MEBiC13591</strain>
    </source>
</reference>
<dbReference type="RefSeq" id="WP_275417252.1">
    <property type="nucleotide sequence ID" value="NZ_CP106878.1"/>
</dbReference>
<dbReference type="EMBL" id="CP106878">
    <property type="protein sequence ID" value="WAA09471.1"/>
    <property type="molecule type" value="Genomic_DNA"/>
</dbReference>
<dbReference type="NCBIfam" id="TIGR02432">
    <property type="entry name" value="lysidine_TilS_N"/>
    <property type="match status" value="1"/>
</dbReference>
<dbReference type="GO" id="GO:0032267">
    <property type="term" value="F:tRNA(Ile)-lysidine synthase activity"/>
    <property type="evidence" value="ECO:0007669"/>
    <property type="project" value="UniProtKB-EC"/>
</dbReference>
<dbReference type="InterPro" id="IPR012094">
    <property type="entry name" value="tRNA_Ile_lys_synt"/>
</dbReference>
<dbReference type="SUPFAM" id="SSF52402">
    <property type="entry name" value="Adenine nucleotide alpha hydrolases-like"/>
    <property type="match status" value="1"/>
</dbReference>
<comment type="catalytic activity">
    <reaction evidence="7 8">
        <text>cytidine(34) in tRNA(Ile2) + L-lysine + ATP = lysidine(34) in tRNA(Ile2) + AMP + diphosphate + H(+)</text>
        <dbReference type="Rhea" id="RHEA:43744"/>
        <dbReference type="Rhea" id="RHEA-COMP:10625"/>
        <dbReference type="Rhea" id="RHEA-COMP:10670"/>
        <dbReference type="ChEBI" id="CHEBI:15378"/>
        <dbReference type="ChEBI" id="CHEBI:30616"/>
        <dbReference type="ChEBI" id="CHEBI:32551"/>
        <dbReference type="ChEBI" id="CHEBI:33019"/>
        <dbReference type="ChEBI" id="CHEBI:82748"/>
        <dbReference type="ChEBI" id="CHEBI:83665"/>
        <dbReference type="ChEBI" id="CHEBI:456215"/>
        <dbReference type="EC" id="6.3.4.19"/>
    </reaction>
</comment>
<accession>A0A9E8LTY0</accession>
<keyword evidence="3 8" id="KW-0436">Ligase</keyword>
<dbReference type="HAMAP" id="MF_01161">
    <property type="entry name" value="tRNA_Ile_lys_synt"/>
    <property type="match status" value="1"/>
</dbReference>
<dbReference type="EC" id="6.3.4.19" evidence="8"/>
<dbReference type="GO" id="GO:0005737">
    <property type="term" value="C:cytoplasm"/>
    <property type="evidence" value="ECO:0007669"/>
    <property type="project" value="UniProtKB-SubCell"/>
</dbReference>
<dbReference type="SUPFAM" id="SSF56037">
    <property type="entry name" value="PheT/TilS domain"/>
    <property type="match status" value="1"/>
</dbReference>
<dbReference type="InterPro" id="IPR014729">
    <property type="entry name" value="Rossmann-like_a/b/a_fold"/>
</dbReference>
<comment type="similarity">
    <text evidence="8">Belongs to the tRNA(Ile)-lysidine synthase family.</text>
</comment>
<comment type="subcellular location">
    <subcellularLocation>
        <location evidence="1 8">Cytoplasm</location>
    </subcellularLocation>
</comment>
<evidence type="ECO:0000256" key="2">
    <source>
        <dbReference type="ARBA" id="ARBA00022490"/>
    </source>
</evidence>
<feature type="binding site" evidence="8">
    <location>
        <begin position="29"/>
        <end position="34"/>
    </location>
    <ligand>
        <name>ATP</name>
        <dbReference type="ChEBI" id="CHEBI:30616"/>
    </ligand>
</feature>
<dbReference type="SUPFAM" id="SSF82829">
    <property type="entry name" value="MesJ substrate recognition domain-like"/>
    <property type="match status" value="1"/>
</dbReference>
<dbReference type="PANTHER" id="PTHR43033:SF1">
    <property type="entry name" value="TRNA(ILE)-LYSIDINE SYNTHASE-RELATED"/>
    <property type="match status" value="1"/>
</dbReference>
<comment type="domain">
    <text evidence="8">The N-terminal region contains the highly conserved SGGXDS motif, predicted to be a P-loop motif involved in ATP binding.</text>
</comment>
<name>A0A9E8LTY0_9BACI</name>
<keyword evidence="4 8" id="KW-0819">tRNA processing</keyword>
<dbReference type="InterPro" id="IPR012795">
    <property type="entry name" value="tRNA_Ile_lys_synt_N"/>
</dbReference>
<dbReference type="GO" id="GO:0005524">
    <property type="term" value="F:ATP binding"/>
    <property type="evidence" value="ECO:0007669"/>
    <property type="project" value="UniProtKB-UniRule"/>
</dbReference>
<evidence type="ECO:0000256" key="7">
    <source>
        <dbReference type="ARBA" id="ARBA00048539"/>
    </source>
</evidence>
<dbReference type="SMART" id="SM00977">
    <property type="entry name" value="TilS_C"/>
    <property type="match status" value="1"/>
</dbReference>
<dbReference type="AlphaFoldDB" id="A0A9E8LTY0"/>
<evidence type="ECO:0000256" key="1">
    <source>
        <dbReference type="ARBA" id="ARBA00004496"/>
    </source>
</evidence>
<feature type="domain" description="Lysidine-tRNA(Ile) synthetase C-terminal" evidence="9">
    <location>
        <begin position="381"/>
        <end position="454"/>
    </location>
</feature>
<dbReference type="Gene3D" id="3.40.50.620">
    <property type="entry name" value="HUPs"/>
    <property type="match status" value="1"/>
</dbReference>
<keyword evidence="2 8" id="KW-0963">Cytoplasm</keyword>
<dbReference type="KEGG" id="faf:OE104_13175"/>
<evidence type="ECO:0000313" key="11">
    <source>
        <dbReference type="Proteomes" id="UP001164718"/>
    </source>
</evidence>
<evidence type="ECO:0000256" key="3">
    <source>
        <dbReference type="ARBA" id="ARBA00022598"/>
    </source>
</evidence>
<protein>
    <recommendedName>
        <fullName evidence="8">tRNA(Ile)-lysidine synthase</fullName>
        <ecNumber evidence="8">6.3.4.19</ecNumber>
    </recommendedName>
    <alternativeName>
        <fullName evidence="8">tRNA(Ile)-2-lysyl-cytidine synthase</fullName>
    </alternativeName>
    <alternativeName>
        <fullName evidence="8">tRNA(Ile)-lysidine synthetase</fullName>
    </alternativeName>
</protein>
<dbReference type="InterPro" id="IPR015262">
    <property type="entry name" value="tRNA_Ile_lys_synt_subst-bd"/>
</dbReference>
<comment type="function">
    <text evidence="8">Ligates lysine onto the cytidine present at position 34 of the AUA codon-specific tRNA(Ile) that contains the anticodon CAU, in an ATP-dependent manner. Cytidine is converted to lysidine, thus changing the amino acid specificity of the tRNA from methionine to isoleucine.</text>
</comment>
<dbReference type="Pfam" id="PF11734">
    <property type="entry name" value="TilS_C"/>
    <property type="match status" value="1"/>
</dbReference>
<proteinExistence type="inferred from homology"/>
<keyword evidence="6 8" id="KW-0067">ATP-binding</keyword>
<gene>
    <name evidence="8 10" type="primary">tilS</name>
    <name evidence="10" type="ORF">OE104_13175</name>
</gene>
<dbReference type="NCBIfam" id="TIGR02433">
    <property type="entry name" value="lysidine_TilS_C"/>
    <property type="match status" value="1"/>
</dbReference>
<evidence type="ECO:0000256" key="5">
    <source>
        <dbReference type="ARBA" id="ARBA00022741"/>
    </source>
</evidence>
<dbReference type="Proteomes" id="UP001164718">
    <property type="component" value="Chromosome"/>
</dbReference>
<dbReference type="Pfam" id="PF01171">
    <property type="entry name" value="ATP_bind_3"/>
    <property type="match status" value="1"/>
</dbReference>
<evidence type="ECO:0000313" key="10">
    <source>
        <dbReference type="EMBL" id="WAA09471.1"/>
    </source>
</evidence>